<proteinExistence type="predicted"/>
<name>G0T5A8_IRV9</name>
<evidence type="ECO:0000313" key="2">
    <source>
        <dbReference type="EMBL" id="ADO00425.1"/>
    </source>
</evidence>
<evidence type="ECO:0000313" key="3">
    <source>
        <dbReference type="Proteomes" id="UP000112896"/>
    </source>
</evidence>
<dbReference type="PROSITE" id="PS50164">
    <property type="entry name" value="GIY_YIG"/>
    <property type="match status" value="1"/>
</dbReference>
<keyword evidence="3" id="KW-1185">Reference proteome</keyword>
<dbReference type="EMBL" id="GQ918152">
    <property type="protein sequence ID" value="ADO00425.1"/>
    <property type="molecule type" value="Genomic_DNA"/>
</dbReference>
<dbReference type="Pfam" id="PF01541">
    <property type="entry name" value="GIY-YIG"/>
    <property type="match status" value="1"/>
</dbReference>
<dbReference type="SUPFAM" id="SSF82771">
    <property type="entry name" value="GIY-YIG endonuclease"/>
    <property type="match status" value="1"/>
</dbReference>
<dbReference type="InterPro" id="IPR035901">
    <property type="entry name" value="GIY-YIG_endonuc_sf"/>
</dbReference>
<dbReference type="RefSeq" id="YP_004732865.1">
    <property type="nucleotide sequence ID" value="NC_015780.1"/>
</dbReference>
<dbReference type="Proteomes" id="UP000112896">
    <property type="component" value="Segment"/>
</dbReference>
<dbReference type="PANTHER" id="PTHR34477">
    <property type="entry name" value="UPF0213 PROTEIN YHBQ"/>
    <property type="match status" value="1"/>
</dbReference>
<dbReference type="PANTHER" id="PTHR34477:SF1">
    <property type="entry name" value="UPF0213 PROTEIN YHBQ"/>
    <property type="match status" value="1"/>
</dbReference>
<accession>G0T5A8</accession>
<dbReference type="InterPro" id="IPR050190">
    <property type="entry name" value="UPF0213_domain"/>
</dbReference>
<protein>
    <recommendedName>
        <fullName evidence="1">GIY-YIG domain-containing protein</fullName>
    </recommendedName>
</protein>
<feature type="domain" description="GIY-YIG" evidence="1">
    <location>
        <begin position="45"/>
        <end position="120"/>
    </location>
</feature>
<organism evidence="2 3">
    <name type="scientific">Wiseana iridescent virus</name>
    <name type="common">WIV</name>
    <name type="synonym">Insect iridescent virus type 9</name>
    <dbReference type="NCBI Taxonomy" id="68347"/>
    <lineage>
        <taxon>Viruses</taxon>
        <taxon>Varidnaviria</taxon>
        <taxon>Bamfordvirae</taxon>
        <taxon>Nucleocytoviricota</taxon>
        <taxon>Megaviricetes</taxon>
        <taxon>Pimascovirales</taxon>
        <taxon>Pimascovirales incertae sedis</taxon>
        <taxon>Iridoviridae</taxon>
        <taxon>Betairidovirinae</taxon>
        <taxon>Chloriridovirus</taxon>
        <taxon>Chloriridovirus wiseana1</taxon>
        <taxon>Invertebrate iridescent virus 9</taxon>
    </lineage>
</organism>
<dbReference type="Gene3D" id="3.40.1440.10">
    <property type="entry name" value="GIY-YIG endonuclease"/>
    <property type="match status" value="1"/>
</dbReference>
<dbReference type="GeneID" id="10963804"/>
<dbReference type="CDD" id="cd10456">
    <property type="entry name" value="GIY-YIG_UPF0213"/>
    <property type="match status" value="1"/>
</dbReference>
<reference evidence="2 3" key="1">
    <citation type="journal article" date="2011" name="J. Virol.">
        <title>Genomic and proteomic analysis of invertebrate iridovirus type 9.</title>
        <authorList>
            <person name="Wong C.K."/>
            <person name="Young V.L."/>
            <person name="Kleffmann T."/>
            <person name="Ward V.K."/>
        </authorList>
    </citation>
    <scope>NUCLEOTIDE SEQUENCE [LARGE SCALE GENOMIC DNA]</scope>
</reference>
<dbReference type="InterPro" id="IPR000305">
    <property type="entry name" value="GIY-YIG_endonuc"/>
</dbReference>
<evidence type="ECO:0000259" key="1">
    <source>
        <dbReference type="PROSITE" id="PS50164"/>
    </source>
</evidence>
<sequence>MDSSIQNNINATVTQLCTFFEKQHQIPTHLTIKKWNSITGMKIPLIWYLYIIETRCKKWYTGITTDVLARFNVHSSGKGAKYLKGKGPFKLIFQKIMGSQSIALQEEYRVKQLSKADKIIYTRQG</sequence>
<organismHost>
    <name type="scientific">Wiseana cervinata</name>
    <dbReference type="NCBI Taxonomy" id="107013"/>
</organismHost>
<dbReference type="KEGG" id="vg:10963804"/>